<protein>
    <recommendedName>
        <fullName evidence="8">Outer-membrane lipoprotein LolB</fullName>
    </recommendedName>
</protein>
<sequence length="175" mass="20695">MQVFYFLKFSLLCFFLFSCSTLETKKISFDFLKKIPNKYQLQARGSVEFNDDYINFSLNWIKEKNQFKITLYGPLSLGNLEITGFIFNNKIANLKIDNKKLFGSFKTFMLAKYGWYLPLESIPSWLFLGKIKDDNWQVNYLSSKLFANHQLPKKIVLINSKQKIKITALMKKIYF</sequence>
<dbReference type="Gene3D" id="2.50.20.10">
    <property type="entry name" value="Lipoprotein localisation LolA/LolB/LppX"/>
    <property type="match status" value="1"/>
</dbReference>
<evidence type="ECO:0008006" key="8">
    <source>
        <dbReference type="Google" id="ProtNLM"/>
    </source>
</evidence>
<keyword evidence="4" id="KW-0653">Protein transport</keyword>
<name>A0A1W1CID5_9ZZZZ</name>
<evidence type="ECO:0000313" key="7">
    <source>
        <dbReference type="EMBL" id="SFV65556.1"/>
    </source>
</evidence>
<evidence type="ECO:0000256" key="2">
    <source>
        <dbReference type="ARBA" id="ARBA00011245"/>
    </source>
</evidence>
<dbReference type="AlphaFoldDB" id="A0A1W1CID5"/>
<dbReference type="EMBL" id="FPHJ01000048">
    <property type="protein sequence ID" value="SFV65556.1"/>
    <property type="molecule type" value="Genomic_DNA"/>
</dbReference>
<dbReference type="GO" id="GO:0015031">
    <property type="term" value="P:protein transport"/>
    <property type="evidence" value="ECO:0007669"/>
    <property type="project" value="UniProtKB-KW"/>
</dbReference>
<dbReference type="InterPro" id="IPR004565">
    <property type="entry name" value="OM_lipoprot_LolB"/>
</dbReference>
<evidence type="ECO:0000256" key="6">
    <source>
        <dbReference type="ARBA" id="ARBA00023186"/>
    </source>
</evidence>
<comment type="subcellular location">
    <subcellularLocation>
        <location evidence="1">Cell outer membrane</location>
    </subcellularLocation>
</comment>
<dbReference type="GO" id="GO:0009279">
    <property type="term" value="C:cell outer membrane"/>
    <property type="evidence" value="ECO:0007669"/>
    <property type="project" value="UniProtKB-SubCell"/>
</dbReference>
<evidence type="ECO:0000256" key="5">
    <source>
        <dbReference type="ARBA" id="ARBA00023136"/>
    </source>
</evidence>
<dbReference type="Pfam" id="PF03550">
    <property type="entry name" value="LolB"/>
    <property type="match status" value="1"/>
</dbReference>
<evidence type="ECO:0000256" key="1">
    <source>
        <dbReference type="ARBA" id="ARBA00004442"/>
    </source>
</evidence>
<reference evidence="7" key="1">
    <citation type="submission" date="2016-10" db="EMBL/GenBank/DDBJ databases">
        <authorList>
            <person name="de Groot N.N."/>
        </authorList>
    </citation>
    <scope>NUCLEOTIDE SEQUENCE</scope>
</reference>
<comment type="subunit">
    <text evidence="2">Monomer.</text>
</comment>
<accession>A0A1W1CID5</accession>
<keyword evidence="6" id="KW-0143">Chaperone</keyword>
<proteinExistence type="predicted"/>
<evidence type="ECO:0000256" key="4">
    <source>
        <dbReference type="ARBA" id="ARBA00022927"/>
    </source>
</evidence>
<dbReference type="InterPro" id="IPR029046">
    <property type="entry name" value="LolA/LolB/LppX"/>
</dbReference>
<evidence type="ECO:0000256" key="3">
    <source>
        <dbReference type="ARBA" id="ARBA00022448"/>
    </source>
</evidence>
<dbReference type="SUPFAM" id="SSF89392">
    <property type="entry name" value="Prokaryotic lipoproteins and lipoprotein localization factors"/>
    <property type="match status" value="1"/>
</dbReference>
<organism evidence="7">
    <name type="scientific">hydrothermal vent metagenome</name>
    <dbReference type="NCBI Taxonomy" id="652676"/>
    <lineage>
        <taxon>unclassified sequences</taxon>
        <taxon>metagenomes</taxon>
        <taxon>ecological metagenomes</taxon>
    </lineage>
</organism>
<keyword evidence="5" id="KW-0472">Membrane</keyword>
<keyword evidence="3" id="KW-0813">Transport</keyword>
<gene>
    <name evidence="7" type="ORF">MNB_SUP05-5-280</name>
</gene>